<organism evidence="1 2">
    <name type="scientific">Salinibacter ruber</name>
    <dbReference type="NCBI Taxonomy" id="146919"/>
    <lineage>
        <taxon>Bacteria</taxon>
        <taxon>Pseudomonadati</taxon>
        <taxon>Rhodothermota</taxon>
        <taxon>Rhodothermia</taxon>
        <taxon>Rhodothermales</taxon>
        <taxon>Salinibacteraceae</taxon>
        <taxon>Salinibacter</taxon>
    </lineage>
</organism>
<accession>A0A9X2V8H5</accession>
<dbReference type="Proteomes" id="UP001155144">
    <property type="component" value="Unassembled WGS sequence"/>
</dbReference>
<sequence>MVHALVARTVSLPLGNIRWNCHRGPTQLRDWLMLLPLRRSVPHVPLPPKSYRRSFQSRYSARAHMKADSAVCVVNQ</sequence>
<comment type="caution">
    <text evidence="1">The sequence shown here is derived from an EMBL/GenBank/DDBJ whole genome shotgun (WGS) entry which is preliminary data.</text>
</comment>
<reference evidence="1" key="1">
    <citation type="submission" date="2022-08" db="EMBL/GenBank/DDBJ databases">
        <title>Genomic Encyclopedia of Type Strains, Phase V (KMG-V): Genome sequencing to study the core and pangenomes of soil and plant-associated prokaryotes.</title>
        <authorList>
            <person name="Whitman W."/>
        </authorList>
    </citation>
    <scope>NUCLEOTIDE SEQUENCE</scope>
    <source>
        <strain evidence="1">SP3026</strain>
    </source>
</reference>
<proteinExistence type="predicted"/>
<dbReference type="EMBL" id="JANUBL010000003">
    <property type="protein sequence ID" value="MCS4121894.1"/>
    <property type="molecule type" value="Genomic_DNA"/>
</dbReference>
<protein>
    <submittedName>
        <fullName evidence="1">Uncharacterized protein</fullName>
    </submittedName>
</protein>
<name>A0A9X2V8H5_9BACT</name>
<dbReference type="AlphaFoldDB" id="A0A9X2V8H5"/>
<evidence type="ECO:0000313" key="2">
    <source>
        <dbReference type="Proteomes" id="UP001155144"/>
    </source>
</evidence>
<evidence type="ECO:0000313" key="1">
    <source>
        <dbReference type="EMBL" id="MCS4121894.1"/>
    </source>
</evidence>
<gene>
    <name evidence="1" type="ORF">GGP45_002247</name>
</gene>